<protein>
    <submittedName>
        <fullName evidence="7">ABC transporter permease</fullName>
    </submittedName>
</protein>
<dbReference type="EMBL" id="DSDY01000085">
    <property type="protein sequence ID" value="HDS10478.1"/>
    <property type="molecule type" value="Genomic_DNA"/>
</dbReference>
<feature type="transmembrane region" description="Helical" evidence="6">
    <location>
        <begin position="152"/>
        <end position="172"/>
    </location>
</feature>
<feature type="transmembrane region" description="Helical" evidence="6">
    <location>
        <begin position="272"/>
        <end position="293"/>
    </location>
</feature>
<feature type="transmembrane region" description="Helical" evidence="6">
    <location>
        <begin position="63"/>
        <end position="84"/>
    </location>
</feature>
<evidence type="ECO:0000256" key="6">
    <source>
        <dbReference type="SAM" id="Phobius"/>
    </source>
</evidence>
<gene>
    <name evidence="7" type="ORF">ENO04_02485</name>
</gene>
<feature type="transmembrane region" description="Helical" evidence="6">
    <location>
        <begin position="329"/>
        <end position="351"/>
    </location>
</feature>
<dbReference type="PANTHER" id="PTHR47089:SF1">
    <property type="entry name" value="GUANOSINE ABC TRANSPORTER PERMEASE PROTEIN NUPP"/>
    <property type="match status" value="1"/>
</dbReference>
<sequence length="364" mass="39234">MALGLAGELRENVRKISVSLLISLGVFVIGLLIGAVLMVIFGYNPLKAYRSLFYGALLGRGGLAESISLSIPLMLSGLTFAISAKAGLFNIGAEGQVYLGAIGAVIAGAYLSLPFPLHLIVTTLFAMLLGVAWSLGPALLKAYRGVNEVITTIMFNWIATYLVMYLALNVFYDPQRAERTVTVLPTARYPQLVEYSSLTTAIFAALLLCIVFYVILFKTKLGYELRVYGSNPDAAKYSGISSKKVVLYSFILGGMAAGLAGGLLITGRPPTFALYGTLGNVSGYGFDGIGVALIGRNHPIGIILSAFLIALLRNGGRYMEFQAGVYSELVRAIIGIIVIALAIPEIYEMVARYMRIRRARRMIE</sequence>
<keyword evidence="2" id="KW-1003">Cell membrane</keyword>
<comment type="subcellular location">
    <subcellularLocation>
        <location evidence="1">Cell membrane</location>
        <topology evidence="1">Multi-pass membrane protein</topology>
    </subcellularLocation>
</comment>
<evidence type="ECO:0000256" key="5">
    <source>
        <dbReference type="ARBA" id="ARBA00023136"/>
    </source>
</evidence>
<feature type="transmembrane region" description="Helical" evidence="6">
    <location>
        <begin position="192"/>
        <end position="216"/>
    </location>
</feature>
<feature type="transmembrane region" description="Helical" evidence="6">
    <location>
        <begin position="119"/>
        <end position="140"/>
    </location>
</feature>
<accession>A0A7C1E8Z7</accession>
<feature type="transmembrane region" description="Helical" evidence="6">
    <location>
        <begin position="96"/>
        <end position="113"/>
    </location>
</feature>
<feature type="transmembrane region" description="Helical" evidence="6">
    <location>
        <begin position="245"/>
        <end position="266"/>
    </location>
</feature>
<evidence type="ECO:0000313" key="7">
    <source>
        <dbReference type="EMBL" id="HDS10478.1"/>
    </source>
</evidence>
<evidence type="ECO:0000256" key="1">
    <source>
        <dbReference type="ARBA" id="ARBA00004651"/>
    </source>
</evidence>
<evidence type="ECO:0000256" key="2">
    <source>
        <dbReference type="ARBA" id="ARBA00022475"/>
    </source>
</evidence>
<keyword evidence="4 6" id="KW-1133">Transmembrane helix</keyword>
<reference evidence="7" key="1">
    <citation type="journal article" date="2020" name="mSystems">
        <title>Genome- and Community-Level Interaction Insights into Carbon Utilization and Element Cycling Functions of Hydrothermarchaeota in Hydrothermal Sediment.</title>
        <authorList>
            <person name="Zhou Z."/>
            <person name="Liu Y."/>
            <person name="Xu W."/>
            <person name="Pan J."/>
            <person name="Luo Z.H."/>
            <person name="Li M."/>
        </authorList>
    </citation>
    <scope>NUCLEOTIDE SEQUENCE [LARGE SCALE GENOMIC DNA]</scope>
    <source>
        <strain evidence="7">SpSt-123</strain>
    </source>
</reference>
<proteinExistence type="predicted"/>
<organism evidence="7">
    <name type="scientific">Fervidicoccus fontis</name>
    <dbReference type="NCBI Taxonomy" id="683846"/>
    <lineage>
        <taxon>Archaea</taxon>
        <taxon>Thermoproteota</taxon>
        <taxon>Thermoprotei</taxon>
        <taxon>Fervidicoccales</taxon>
        <taxon>Fervidicoccaceae</taxon>
        <taxon>Fervidicoccus</taxon>
    </lineage>
</organism>
<dbReference type="GO" id="GO:0005886">
    <property type="term" value="C:plasma membrane"/>
    <property type="evidence" value="ECO:0007669"/>
    <property type="project" value="UniProtKB-SubCell"/>
</dbReference>
<feature type="transmembrane region" description="Helical" evidence="6">
    <location>
        <begin position="300"/>
        <end position="317"/>
    </location>
</feature>
<evidence type="ECO:0000256" key="4">
    <source>
        <dbReference type="ARBA" id="ARBA00022989"/>
    </source>
</evidence>
<name>A0A7C1E8Z7_9CREN</name>
<dbReference type="AlphaFoldDB" id="A0A7C1E8Z7"/>
<dbReference type="PANTHER" id="PTHR47089">
    <property type="entry name" value="ABC TRANSPORTER, PERMEASE PROTEIN"/>
    <property type="match status" value="1"/>
</dbReference>
<dbReference type="Pfam" id="PF02653">
    <property type="entry name" value="BPD_transp_2"/>
    <property type="match status" value="1"/>
</dbReference>
<dbReference type="InterPro" id="IPR001851">
    <property type="entry name" value="ABC_transp_permease"/>
</dbReference>
<dbReference type="GO" id="GO:0022857">
    <property type="term" value="F:transmembrane transporter activity"/>
    <property type="evidence" value="ECO:0007669"/>
    <property type="project" value="InterPro"/>
</dbReference>
<keyword evidence="3 6" id="KW-0812">Transmembrane</keyword>
<keyword evidence="5 6" id="KW-0472">Membrane</keyword>
<feature type="transmembrane region" description="Helical" evidence="6">
    <location>
        <begin position="20"/>
        <end position="43"/>
    </location>
</feature>
<dbReference type="CDD" id="cd06580">
    <property type="entry name" value="TM_PBP1_transp_TpRbsC_like"/>
    <property type="match status" value="1"/>
</dbReference>
<comment type="caution">
    <text evidence="7">The sequence shown here is derived from an EMBL/GenBank/DDBJ whole genome shotgun (WGS) entry which is preliminary data.</text>
</comment>
<evidence type="ECO:0000256" key="3">
    <source>
        <dbReference type="ARBA" id="ARBA00022692"/>
    </source>
</evidence>